<reference evidence="2 3" key="1">
    <citation type="submission" date="2018-07" db="EMBL/GenBank/DDBJ databases">
        <title>Genomic Encyclopedia of Type Strains, Phase IV (KMG-IV): sequencing the most valuable type-strain genomes for metagenomic binning, comparative biology and taxonomic classification.</title>
        <authorList>
            <person name="Goeker M."/>
        </authorList>
    </citation>
    <scope>NUCLEOTIDE SEQUENCE [LARGE SCALE GENOMIC DNA]</scope>
    <source>
        <strain evidence="2 3">DSM 26407</strain>
    </source>
</reference>
<accession>A0A369CJA7</accession>
<dbReference type="EMBL" id="QPJY01000001">
    <property type="protein sequence ID" value="RCX33378.1"/>
    <property type="molecule type" value="Genomic_DNA"/>
</dbReference>
<keyword evidence="3" id="KW-1185">Reference proteome</keyword>
<evidence type="ECO:0000313" key="3">
    <source>
        <dbReference type="Proteomes" id="UP000252707"/>
    </source>
</evidence>
<dbReference type="InterPro" id="IPR022742">
    <property type="entry name" value="Hydrolase_4"/>
</dbReference>
<protein>
    <recommendedName>
        <fullName evidence="1">Serine aminopeptidase S33 domain-containing protein</fullName>
    </recommendedName>
</protein>
<dbReference type="InterPro" id="IPR029058">
    <property type="entry name" value="AB_hydrolase_fold"/>
</dbReference>
<dbReference type="PANTHER" id="PTHR42103:SF2">
    <property type="entry name" value="AB HYDROLASE-1 DOMAIN-CONTAINING PROTEIN"/>
    <property type="match status" value="1"/>
</dbReference>
<dbReference type="SUPFAM" id="SSF53474">
    <property type="entry name" value="alpha/beta-Hydrolases"/>
    <property type="match status" value="1"/>
</dbReference>
<dbReference type="Proteomes" id="UP000252707">
    <property type="component" value="Unassembled WGS sequence"/>
</dbReference>
<name>A0A369CJA7_9GAMM</name>
<evidence type="ECO:0000259" key="1">
    <source>
        <dbReference type="Pfam" id="PF12146"/>
    </source>
</evidence>
<dbReference type="PANTHER" id="PTHR42103">
    <property type="entry name" value="ALPHA/BETA-HYDROLASES SUPERFAMILY PROTEIN"/>
    <property type="match status" value="1"/>
</dbReference>
<feature type="domain" description="Serine aminopeptidase S33" evidence="1">
    <location>
        <begin position="46"/>
        <end position="142"/>
    </location>
</feature>
<dbReference type="Gene3D" id="3.40.50.1820">
    <property type="entry name" value="alpha/beta hydrolase"/>
    <property type="match status" value="1"/>
</dbReference>
<comment type="caution">
    <text evidence="2">The sequence shown here is derived from an EMBL/GenBank/DDBJ whole genome shotgun (WGS) entry which is preliminary data.</text>
</comment>
<evidence type="ECO:0000313" key="2">
    <source>
        <dbReference type="EMBL" id="RCX33378.1"/>
    </source>
</evidence>
<dbReference type="RefSeq" id="WP_114278221.1">
    <property type="nucleotide sequence ID" value="NZ_QPJY01000001.1"/>
</dbReference>
<dbReference type="Pfam" id="PF12146">
    <property type="entry name" value="Hydrolase_4"/>
    <property type="match status" value="1"/>
</dbReference>
<sequence>MVEPSDFPCGKTPVMIPGPAGELEALCGCPREPAGATAVICHPHPLHGGTMHNKVVYTVARALEDLGLYTVRFNFRGVGASTGVFDAGRGETEDLLAVLRWAAGRRPGDRFWLAGFSFGSYVAARAVSRWATERLISIAPPVARFDFSEFPRPDCPWLVVQGDADEVVDPGAVFGWLEGLQPAPEVIRMEGAGHFFHGRLIELREQLKSALGA</sequence>
<dbReference type="AlphaFoldDB" id="A0A369CJA7"/>
<organism evidence="2 3">
    <name type="scientific">Thioalbus denitrificans</name>
    <dbReference type="NCBI Taxonomy" id="547122"/>
    <lineage>
        <taxon>Bacteria</taxon>
        <taxon>Pseudomonadati</taxon>
        <taxon>Pseudomonadota</taxon>
        <taxon>Gammaproteobacteria</taxon>
        <taxon>Chromatiales</taxon>
        <taxon>Ectothiorhodospiraceae</taxon>
        <taxon>Thioalbus</taxon>
    </lineage>
</organism>
<dbReference type="OrthoDB" id="9800435at2"/>
<proteinExistence type="predicted"/>
<gene>
    <name evidence="2" type="ORF">DFQ59_101679</name>
</gene>